<dbReference type="SUPFAM" id="SSF56784">
    <property type="entry name" value="HAD-like"/>
    <property type="match status" value="1"/>
</dbReference>
<proteinExistence type="predicted"/>
<dbReference type="PANTHER" id="PTHR10788">
    <property type="entry name" value="TREHALOSE-6-PHOSPHATE SYNTHASE"/>
    <property type="match status" value="1"/>
</dbReference>
<dbReference type="GO" id="GO:0003825">
    <property type="term" value="F:alpha,alpha-trehalose-phosphate synthase (UDP-forming) activity"/>
    <property type="evidence" value="ECO:0007669"/>
    <property type="project" value="TreeGrafter"/>
</dbReference>
<dbReference type="GO" id="GO:0004672">
    <property type="term" value="F:protein kinase activity"/>
    <property type="evidence" value="ECO:0007669"/>
    <property type="project" value="InterPro"/>
</dbReference>
<dbReference type="FunFam" id="3.40.50.2000:FF:000036">
    <property type="entry name" value="Alpha,alpha-trehalose-phosphate synthase subunit Tps2"/>
    <property type="match status" value="1"/>
</dbReference>
<feature type="compositionally biased region" description="Low complexity" evidence="1">
    <location>
        <begin position="148"/>
        <end position="158"/>
    </location>
</feature>
<dbReference type="SUPFAM" id="SSF53756">
    <property type="entry name" value="UDP-Glycosyltransferase/glycogen phosphorylase"/>
    <property type="match status" value="1"/>
</dbReference>
<evidence type="ECO:0000259" key="2">
    <source>
        <dbReference type="PROSITE" id="PS50011"/>
    </source>
</evidence>
<dbReference type="PROSITE" id="PS50011">
    <property type="entry name" value="PROTEIN_KINASE_DOM"/>
    <property type="match status" value="1"/>
</dbReference>
<feature type="region of interest" description="Disordered" evidence="1">
    <location>
        <begin position="1"/>
        <end position="165"/>
    </location>
</feature>
<accession>A0AAF0IZC4</accession>
<keyword evidence="4" id="KW-1185">Reference proteome</keyword>
<protein>
    <recommendedName>
        <fullName evidence="2">Protein kinase domain-containing protein</fullName>
    </recommendedName>
</protein>
<dbReference type="InterPro" id="IPR001830">
    <property type="entry name" value="Glyco_trans_20"/>
</dbReference>
<evidence type="ECO:0000313" key="3">
    <source>
        <dbReference type="EMBL" id="WFD23302.1"/>
    </source>
</evidence>
<reference evidence="3" key="1">
    <citation type="submission" date="2023-03" db="EMBL/GenBank/DDBJ databases">
        <title>Mating type loci evolution in Malassezia.</title>
        <authorList>
            <person name="Coelho M.A."/>
        </authorList>
    </citation>
    <scope>NUCLEOTIDE SEQUENCE</scope>
    <source>
        <strain evidence="3">CBS 12830</strain>
    </source>
</reference>
<dbReference type="Gene3D" id="3.40.50.2000">
    <property type="entry name" value="Glycogen Phosphorylase B"/>
    <property type="match status" value="2"/>
</dbReference>
<dbReference type="SUPFAM" id="SSF56112">
    <property type="entry name" value="Protein kinase-like (PK-like)"/>
    <property type="match status" value="1"/>
</dbReference>
<dbReference type="Proteomes" id="UP001214415">
    <property type="component" value="Chromosome 3"/>
</dbReference>
<dbReference type="GO" id="GO:0005992">
    <property type="term" value="P:trehalose biosynthetic process"/>
    <property type="evidence" value="ECO:0007669"/>
    <property type="project" value="InterPro"/>
</dbReference>
<dbReference type="PROSITE" id="PS00108">
    <property type="entry name" value="PROTEIN_KINASE_ST"/>
    <property type="match status" value="1"/>
</dbReference>
<gene>
    <name evidence="3" type="ORF">MEQU1_001991</name>
</gene>
<dbReference type="InterPro" id="IPR036412">
    <property type="entry name" value="HAD-like_sf"/>
</dbReference>
<feature type="domain" description="Protein kinase" evidence="2">
    <location>
        <begin position="211"/>
        <end position="519"/>
    </location>
</feature>
<dbReference type="GO" id="GO:0005829">
    <property type="term" value="C:cytosol"/>
    <property type="evidence" value="ECO:0007669"/>
    <property type="project" value="TreeGrafter"/>
</dbReference>
<dbReference type="GO" id="GO:0005524">
    <property type="term" value="F:ATP binding"/>
    <property type="evidence" value="ECO:0007669"/>
    <property type="project" value="InterPro"/>
</dbReference>
<feature type="compositionally biased region" description="Polar residues" evidence="1">
    <location>
        <begin position="808"/>
        <end position="818"/>
    </location>
</feature>
<organism evidence="3 4">
    <name type="scientific">Malassezia equina</name>
    <dbReference type="NCBI Taxonomy" id="1381935"/>
    <lineage>
        <taxon>Eukaryota</taxon>
        <taxon>Fungi</taxon>
        <taxon>Dikarya</taxon>
        <taxon>Basidiomycota</taxon>
        <taxon>Ustilaginomycotina</taxon>
        <taxon>Malasseziomycetes</taxon>
        <taxon>Malasseziales</taxon>
        <taxon>Malasseziaceae</taxon>
        <taxon>Malassezia</taxon>
    </lineage>
</organism>
<dbReference type="GO" id="GO:0005946">
    <property type="term" value="C:alpha,alpha-trehalose-phosphate synthase complex (UDP-forming)"/>
    <property type="evidence" value="ECO:0007669"/>
    <property type="project" value="TreeGrafter"/>
</dbReference>
<dbReference type="InterPro" id="IPR011009">
    <property type="entry name" value="Kinase-like_dom_sf"/>
</dbReference>
<dbReference type="PANTHER" id="PTHR10788:SF15">
    <property type="entry name" value="TREHALOSE SYNTHASE COMPLEX REGULATORY SUBUNIT TPS3-RELATED"/>
    <property type="match status" value="1"/>
</dbReference>
<dbReference type="InterPro" id="IPR003337">
    <property type="entry name" value="Trehalose_PPase"/>
</dbReference>
<feature type="compositionally biased region" description="Basic and acidic residues" evidence="1">
    <location>
        <begin position="877"/>
        <end position="886"/>
    </location>
</feature>
<dbReference type="Pfam" id="PF02358">
    <property type="entry name" value="Trehalose_PPase"/>
    <property type="match status" value="1"/>
</dbReference>
<dbReference type="Pfam" id="PF00069">
    <property type="entry name" value="Pkinase"/>
    <property type="match status" value="1"/>
</dbReference>
<feature type="region of interest" description="Disordered" evidence="1">
    <location>
        <begin position="803"/>
        <end position="906"/>
    </location>
</feature>
<dbReference type="EMBL" id="CP119902">
    <property type="protein sequence ID" value="WFD23302.1"/>
    <property type="molecule type" value="Genomic_DNA"/>
</dbReference>
<dbReference type="Gene3D" id="3.30.200.20">
    <property type="entry name" value="Phosphorylase Kinase, domain 1"/>
    <property type="match status" value="1"/>
</dbReference>
<dbReference type="Gene3D" id="1.10.510.10">
    <property type="entry name" value="Transferase(Phosphotransferase) domain 1"/>
    <property type="match status" value="1"/>
</dbReference>
<sequence>MAEETGVAPPRTPPRSDSDAWSDADGSPLPTPPRVSHVYDATEETWPHTPRALRPPTHGAGAAPNEAWLHTPGLSTTLRASTLAANQRSVGRGLQKLPRRVQRYQDDEEALTEEHETPPTDAGAASEAPKNPAGSDVRRTEPASAGSAPATHHTQAPATIPPAPMTEDHALDFLQRLWDEAAEQNRTGFVPANPYQQKASTKETTFRGCRFIKVRRAGEGGFSTVWQVRGPTHVPAIVPSEDPSAVRMEPVNERAQGYYAMKQVSLRRLEPESREEVVQEAQLLEQLAQKPGHEAYILRYFGHRLNRDTLKILLELGDMDFGHMLKAHAPLSRAHIDTYWEQMLEAVQFIHEKANLVHTDLKPANFLMAKGRLKLIDFGIAQKIPIGTIHISRDAIVGTPNYMAPEAIQIAKKQGRRVYKAGKASDVWSMGCILYQMVYGRPPFDRLSGEKKLEAIMDPQHVVPFPPHRALDDPASEPVGADLLDAMKAALTYDAASRATIPDLLQRLRAPPAEPSEHLNETVTVSRKTLRALVSRLQQLAVQGELTESNAVHRADVLFDNLQRTDMARRAPAEQRPRRVLIAAFLLPHTVEFWDPQAAGATEELHVERAAPTSPSVLRPVNAQNLAEALTAVVENDEGSARVFPGKTMHLGLTLTSATNATRHQSLSGARDRVNMAELMAEAAGSSAKLASGKASGLYSMPSSPRVPTFDDARANSAQSHLVTTNKSSLSDHGRSAPLELMTSRQSPQPVTPVPTAPQCETSAPPVSIISDMAAKSSAATPVPQDHSPFSMGHLTPVGLPGRAASHTARNPSNTNVAAPSPGLGPALTVSPNRGVSVQGPNARLAARARPWNGHAPAEEALNGTRKQRPSGLDVQRLSRKDERRSSATHRFHITRRSTKSVRTNSYAEEDQVPFEFLPNPGANYGLINAVHSTNEINQDEVVYVGTLGVEMNGITAGLRGHIENALRAKHNDVPVWLKDEAYVKSYHHYCKQILWPTFHYTLPTTQSLEGEPEAFRAYLEVNRCFAERLASEFREGDVIWVQDYHLLLVPQMLRELLPRAPIGLFVHVAFPSSEIFRCLSRREELLRGMLGADLLGFQTHNFCRHFRQTVGRILQEETTARGVQLARSFVTVAPFPIGIDVYALNRRRNEPEVHEWVVRLQERFAGKYVIVGRDKLDWIKGVREKLIAFELFLDTHPEWVGRVVLIQVALATVQDNREVGDVSDIVSRINRKHSSLTYQPVVFLHVQEITFSQYLALLTMADAFMATSLREGMNLTTHEYVMAQEQRKRPLILSEFTGTYSALRACIGVNPFNACHVAKAIHRALTMDEEEMAQRWSDLHRTVVTQTAQHWVTAVLSQLERAHWSQPYGHTMFTPRLEIAQLQSEWRAAKSRFVLLDLERTLMHEETSQGRHRGVQPPPALVRALRGLVEDERTYVYLMSSKSMADLEALSRAVPEAGLIAEDGCYVRHCVCQGPSAWTSLVDGFDAQWRQPVREILDYFTERTPGSWIEERDTAIAWYFGSDLASPTDMTWAQRQSSEVQTLISDSLGERFALRILRRDKHFVIMPKNVSRTSAVQYVLALDIMGSLPKRCHDIKGMFEFVLHIGRDEKLIAHLNGLDLPFAPRTCTTEAADTIAGSIASCQLAAGDEVLAALEEIVDVHTRDLRWGGPVTLDV</sequence>
<feature type="compositionally biased region" description="Polar residues" evidence="1">
    <location>
        <begin position="716"/>
        <end position="729"/>
    </location>
</feature>
<dbReference type="CDD" id="cd03788">
    <property type="entry name" value="GT20_TPS"/>
    <property type="match status" value="1"/>
</dbReference>
<dbReference type="Pfam" id="PF00982">
    <property type="entry name" value="Glyco_transf_20"/>
    <property type="match status" value="1"/>
</dbReference>
<dbReference type="GO" id="GO:0004805">
    <property type="term" value="F:trehalose-phosphatase activity"/>
    <property type="evidence" value="ECO:0007669"/>
    <property type="project" value="TreeGrafter"/>
</dbReference>
<feature type="region of interest" description="Disordered" evidence="1">
    <location>
        <begin position="709"/>
        <end position="761"/>
    </location>
</feature>
<feature type="compositionally biased region" description="Polar residues" evidence="1">
    <location>
        <begin position="830"/>
        <end position="840"/>
    </location>
</feature>
<evidence type="ECO:0000313" key="4">
    <source>
        <dbReference type="Proteomes" id="UP001214415"/>
    </source>
</evidence>
<dbReference type="InterPro" id="IPR008271">
    <property type="entry name" value="Ser/Thr_kinase_AS"/>
</dbReference>
<evidence type="ECO:0000256" key="1">
    <source>
        <dbReference type="SAM" id="MobiDB-lite"/>
    </source>
</evidence>
<dbReference type="SMART" id="SM00220">
    <property type="entry name" value="S_TKc"/>
    <property type="match status" value="1"/>
</dbReference>
<feature type="compositionally biased region" description="Basic residues" evidence="1">
    <location>
        <begin position="887"/>
        <end position="900"/>
    </location>
</feature>
<dbReference type="InterPro" id="IPR000719">
    <property type="entry name" value="Prot_kinase_dom"/>
</dbReference>
<feature type="compositionally biased region" description="Polar residues" evidence="1">
    <location>
        <begin position="73"/>
        <end position="89"/>
    </location>
</feature>
<name>A0AAF0IZC4_9BASI</name>